<protein>
    <recommendedName>
        <fullName evidence="5">LPXTG cell wall anchor domain-containing protein</fullName>
    </recommendedName>
</protein>
<reference evidence="3" key="1">
    <citation type="submission" date="2021-03" db="EMBL/GenBank/DDBJ databases">
        <title>Whole genome sequence of Streptomyces bomunensis MMS17-BM035.</title>
        <authorList>
            <person name="Lee J.H."/>
        </authorList>
    </citation>
    <scope>NUCLEOTIDE SEQUENCE</scope>
    <source>
        <strain evidence="3">MMS17-BM035</strain>
    </source>
</reference>
<sequence>MSKQIGRRALVRTAAGVATMAFAFGGSVGSAVADGMPGTGGGSDSGFGPAPTADHVRQPLKDKCTTGQPQDVCRNIGVTDGWFNGETTQFLYTQNFWCDTSVPSAAPSKCETGAKFNHVPPGTDSIKSTDPLYIPVPLFKPGPAKLQCPAGKPCVDHPTNIDLSRLAPALKMPASALKNVPLPGHDHIITDRNDNRPEWWPVYVVGVTNPASFAKIQQGKDLATVNKLAADPNSGVTKPIPTNTFLWFQTLPGTTDGAHGGVAAGEGGTQGLQHPALLGTGAALLVGTAGAFALRRRKSTLPGA</sequence>
<accession>A0A940RWF9</accession>
<evidence type="ECO:0000256" key="2">
    <source>
        <dbReference type="SAM" id="SignalP"/>
    </source>
</evidence>
<evidence type="ECO:0000313" key="3">
    <source>
        <dbReference type="EMBL" id="MBP0456564.1"/>
    </source>
</evidence>
<dbReference type="InterPro" id="IPR006311">
    <property type="entry name" value="TAT_signal"/>
</dbReference>
<feature type="signal peptide" evidence="2">
    <location>
        <begin position="1"/>
        <end position="23"/>
    </location>
</feature>
<keyword evidence="2" id="KW-0732">Signal</keyword>
<evidence type="ECO:0000256" key="1">
    <source>
        <dbReference type="SAM" id="MobiDB-lite"/>
    </source>
</evidence>
<organism evidence="3 4">
    <name type="scientific">Streptomyces montanisoli</name>
    <dbReference type="NCBI Taxonomy" id="2798581"/>
    <lineage>
        <taxon>Bacteria</taxon>
        <taxon>Bacillati</taxon>
        <taxon>Actinomycetota</taxon>
        <taxon>Actinomycetes</taxon>
        <taxon>Kitasatosporales</taxon>
        <taxon>Streptomycetaceae</taxon>
        <taxon>Streptomyces</taxon>
    </lineage>
</organism>
<dbReference type="EMBL" id="JAGIQL010000007">
    <property type="protein sequence ID" value="MBP0456564.1"/>
    <property type="molecule type" value="Genomic_DNA"/>
</dbReference>
<dbReference type="RefSeq" id="WP_209338347.1">
    <property type="nucleotide sequence ID" value="NZ_JAGIQL010000007.1"/>
</dbReference>
<dbReference type="PROSITE" id="PS51318">
    <property type="entry name" value="TAT"/>
    <property type="match status" value="1"/>
</dbReference>
<comment type="caution">
    <text evidence="3">The sequence shown here is derived from an EMBL/GenBank/DDBJ whole genome shotgun (WGS) entry which is preliminary data.</text>
</comment>
<feature type="chain" id="PRO_5039718876" description="LPXTG cell wall anchor domain-containing protein" evidence="2">
    <location>
        <begin position="24"/>
        <end position="304"/>
    </location>
</feature>
<keyword evidence="4" id="KW-1185">Reference proteome</keyword>
<proteinExistence type="predicted"/>
<feature type="region of interest" description="Disordered" evidence="1">
    <location>
        <begin position="35"/>
        <end position="61"/>
    </location>
</feature>
<name>A0A940RWF9_9ACTN</name>
<gene>
    <name evidence="3" type="ORF">JFN87_03485</name>
</gene>
<evidence type="ECO:0000313" key="4">
    <source>
        <dbReference type="Proteomes" id="UP000670475"/>
    </source>
</evidence>
<evidence type="ECO:0008006" key="5">
    <source>
        <dbReference type="Google" id="ProtNLM"/>
    </source>
</evidence>
<dbReference type="Proteomes" id="UP000670475">
    <property type="component" value="Unassembled WGS sequence"/>
</dbReference>
<dbReference type="AlphaFoldDB" id="A0A940RWF9"/>